<dbReference type="GeneID" id="95805037"/>
<proteinExistence type="predicted"/>
<keyword evidence="2" id="KW-1185">Reference proteome</keyword>
<reference evidence="1 2" key="1">
    <citation type="submission" date="2016-06" db="EMBL/GenBank/DDBJ databases">
        <authorList>
            <person name="Kjaerup R.B."/>
            <person name="Dalgaard T.S."/>
            <person name="Juul-Madsen H.R."/>
        </authorList>
    </citation>
    <scope>NUCLEOTIDE SEQUENCE [LARGE SCALE GENOMIC DNA]</scope>
    <source>
        <strain evidence="1 2">DSM 43913</strain>
    </source>
</reference>
<protein>
    <submittedName>
        <fullName evidence="1">Uncharacterized protein</fullName>
    </submittedName>
</protein>
<dbReference type="EMBL" id="LT607733">
    <property type="protein sequence ID" value="SCG19016.1"/>
    <property type="molecule type" value="Genomic_DNA"/>
</dbReference>
<accession>A0A1C5GIT3</accession>
<dbReference type="AlphaFoldDB" id="A0A1C5GIT3"/>
<name>A0A1C5GIT3_MICEH</name>
<evidence type="ECO:0000313" key="1">
    <source>
        <dbReference type="EMBL" id="SCG19016.1"/>
    </source>
</evidence>
<evidence type="ECO:0000313" key="2">
    <source>
        <dbReference type="Proteomes" id="UP000198251"/>
    </source>
</evidence>
<dbReference type="RefSeq" id="WP_157747241.1">
    <property type="nucleotide sequence ID" value="NZ_LT607733.1"/>
</dbReference>
<sequence length="183" mass="19858">MSAGLVPSVQQPTGAAGQFVTYDKSVVSPHDGSVLGLPFAVAVGHVGRAMAPELADLPARPSVGKDLFWPADFARAFGSRPASATPLHGVVLCEADFAASRIEVLTDVDQDERRIALERDMTDFGDAMIPQRLRTGRTRDAELPSLPAEWSVMPWVRPRGNPWTMTRDTVSAVRTAFDFQRVV</sequence>
<gene>
    <name evidence="1" type="ORF">GA0070610_5375</name>
</gene>
<dbReference type="Proteomes" id="UP000198251">
    <property type="component" value="Chromosome I"/>
</dbReference>
<organism evidence="1 2">
    <name type="scientific">Micromonospora echinofusca</name>
    <dbReference type="NCBI Taxonomy" id="47858"/>
    <lineage>
        <taxon>Bacteria</taxon>
        <taxon>Bacillati</taxon>
        <taxon>Actinomycetota</taxon>
        <taxon>Actinomycetes</taxon>
        <taxon>Micromonosporales</taxon>
        <taxon>Micromonosporaceae</taxon>
        <taxon>Micromonospora</taxon>
    </lineage>
</organism>